<dbReference type="EMBL" id="FO203427">
    <property type="protein sequence ID" value="CCH48765.1"/>
    <property type="molecule type" value="Genomic_DNA"/>
</dbReference>
<dbReference type="Gene3D" id="1.20.120.650">
    <property type="entry name" value="Colicin D"/>
    <property type="match status" value="1"/>
</dbReference>
<dbReference type="SUPFAM" id="SSF101125">
    <property type="entry name" value="Colicin D immunity protein"/>
    <property type="match status" value="1"/>
</dbReference>
<proteinExistence type="predicted"/>
<dbReference type="OrthoDB" id="7068706at2"/>
<protein>
    <recommendedName>
        <fullName evidence="1">Colicin D immunity protein domain-containing protein</fullName>
    </recommendedName>
</protein>
<gene>
    <name evidence="2" type="ordered locus">BN4_11530</name>
</gene>
<evidence type="ECO:0000259" key="1">
    <source>
        <dbReference type="Pfam" id="PF09204"/>
    </source>
</evidence>
<name>M1WM04_PSEP2</name>
<dbReference type="PATRIC" id="fig|879567.3.peg.1599"/>
<dbReference type="BioCyc" id="DPIE1322246:BN4_RS07680-MONOMER"/>
<dbReference type="STRING" id="1322246.BN4_11530"/>
<dbReference type="GO" id="GO:0030153">
    <property type="term" value="P:bacteriocin immunity"/>
    <property type="evidence" value="ECO:0007669"/>
    <property type="project" value="InterPro"/>
</dbReference>
<evidence type="ECO:0000313" key="3">
    <source>
        <dbReference type="Proteomes" id="UP000011724"/>
    </source>
</evidence>
<sequence length="90" mass="10723">MDTTNIYINLIDDFLHYRITASEFEMSFIRQRRQDLNDKNNYNNALEELFFDIDAFCSDPELIEEEDLTEEELRRSCMRTLSDLKSDGKG</sequence>
<dbReference type="Proteomes" id="UP000011724">
    <property type="component" value="Chromosome"/>
</dbReference>
<dbReference type="KEGG" id="dpi:BN4_11530"/>
<organism evidence="2 3">
    <name type="scientific">Pseudodesulfovibrio piezophilus (strain DSM 21447 / JCM 15486 / C1TLV30)</name>
    <name type="common">Desulfovibrio piezophilus</name>
    <dbReference type="NCBI Taxonomy" id="1322246"/>
    <lineage>
        <taxon>Bacteria</taxon>
        <taxon>Pseudomonadati</taxon>
        <taxon>Thermodesulfobacteriota</taxon>
        <taxon>Desulfovibrionia</taxon>
        <taxon>Desulfovibrionales</taxon>
        <taxon>Desulfovibrionaceae</taxon>
    </lineage>
</organism>
<keyword evidence="3" id="KW-1185">Reference proteome</keyword>
<reference evidence="3" key="2">
    <citation type="journal article" date="2013" name="Stand. Genomic Sci.">
        <title>Complete genome sequence of Desulfocapsa sulfexigens, a marine deltaproteobacterium specialized in disproportionating inorganic sulfur compounds.</title>
        <authorList>
            <person name="Finster K.W."/>
            <person name="Kjeldsen K.U."/>
            <person name="Kube M."/>
            <person name="Reinhardt R."/>
            <person name="Mussmann M."/>
            <person name="Amann R."/>
            <person name="Schreiber L."/>
        </authorList>
    </citation>
    <scope>NUCLEOTIDE SEQUENCE [LARGE SCALE GENOMIC DNA]</scope>
    <source>
        <strain evidence="3">DSM 10523 / SB164P1</strain>
    </source>
</reference>
<dbReference type="Pfam" id="PF09204">
    <property type="entry name" value="Colicin_immun"/>
    <property type="match status" value="1"/>
</dbReference>
<dbReference type="GO" id="GO:0015643">
    <property type="term" value="F:toxic substance binding"/>
    <property type="evidence" value="ECO:0007669"/>
    <property type="project" value="InterPro"/>
</dbReference>
<dbReference type="AlphaFoldDB" id="M1WM04"/>
<feature type="domain" description="Colicin D immunity protein" evidence="1">
    <location>
        <begin position="6"/>
        <end position="83"/>
    </location>
</feature>
<dbReference type="RefSeq" id="WP_015414809.1">
    <property type="nucleotide sequence ID" value="NC_020409.1"/>
</dbReference>
<evidence type="ECO:0000313" key="2">
    <source>
        <dbReference type="EMBL" id="CCH48765.1"/>
    </source>
</evidence>
<dbReference type="InterPro" id="IPR015287">
    <property type="entry name" value="Colicin_D_immunity_dom"/>
</dbReference>
<accession>M1WM04</accession>
<dbReference type="HOGENOM" id="CLU_2436009_0_0_7"/>
<dbReference type="InterPro" id="IPR036471">
    <property type="entry name" value="Colicin_D_sf"/>
</dbReference>
<reference evidence="2 3" key="1">
    <citation type="journal article" date="2013" name="PLoS ONE">
        <title>The first genomic and proteomic characterization of a deep-sea sulfate reducer: insights into the piezophilic lifestyle of Desulfovibrio piezophilus.</title>
        <authorList>
            <person name="Pradel N."/>
            <person name="Ji B."/>
            <person name="Gimenez G."/>
            <person name="Talla E."/>
            <person name="Lenoble P."/>
            <person name="Garel M."/>
            <person name="Tamburini C."/>
            <person name="Fourquet P."/>
            <person name="Lebrun R."/>
            <person name="Bertin P."/>
            <person name="Denis Y."/>
            <person name="Pophillat M."/>
            <person name="Barbe V."/>
            <person name="Ollivier B."/>
            <person name="Dolla A."/>
        </authorList>
    </citation>
    <scope>NUCLEOTIDE SEQUENCE [LARGE SCALE GENOMIC DNA]</scope>
    <source>
        <strain evidence="3">DSM 10523 / SB164P1</strain>
    </source>
</reference>